<accession>U7V544</accession>
<proteinExistence type="predicted"/>
<comment type="caution">
    <text evidence="3">The sequence shown here is derived from an EMBL/GenBank/DDBJ whole genome shotgun (WGS) entry which is preliminary data.</text>
</comment>
<dbReference type="SUPFAM" id="SSF55073">
    <property type="entry name" value="Nucleotide cyclase"/>
    <property type="match status" value="1"/>
</dbReference>
<evidence type="ECO:0000313" key="3">
    <source>
        <dbReference type="EMBL" id="ERT66832.1"/>
    </source>
</evidence>
<keyword evidence="1" id="KW-1133">Transmembrane helix</keyword>
<dbReference type="Proteomes" id="UP000017081">
    <property type="component" value="Unassembled WGS sequence"/>
</dbReference>
<dbReference type="InterPro" id="IPR050469">
    <property type="entry name" value="Diguanylate_Cyclase"/>
</dbReference>
<name>U7V544_9FUSO</name>
<dbReference type="NCBIfam" id="TIGR00254">
    <property type="entry name" value="GGDEF"/>
    <property type="match status" value="1"/>
</dbReference>
<reference evidence="3 4" key="1">
    <citation type="submission" date="2013-08" db="EMBL/GenBank/DDBJ databases">
        <authorList>
            <person name="Weinstock G."/>
            <person name="Sodergren E."/>
            <person name="Wylie T."/>
            <person name="Fulton L."/>
            <person name="Fulton R."/>
            <person name="Fronick C."/>
            <person name="O'Laughlin M."/>
            <person name="Godfrey J."/>
            <person name="Miner T."/>
            <person name="Herter B."/>
            <person name="Appelbaum E."/>
            <person name="Cordes M."/>
            <person name="Lek S."/>
            <person name="Wollam A."/>
            <person name="Pepin K.H."/>
            <person name="Palsikar V.B."/>
            <person name="Mitreva M."/>
            <person name="Wilson R.K."/>
        </authorList>
    </citation>
    <scope>NUCLEOTIDE SEQUENCE [LARGE SCALE GENOMIC DNA]</scope>
    <source>
        <strain evidence="3 4">ATCC BAA-474</strain>
    </source>
</reference>
<feature type="transmembrane region" description="Helical" evidence="1">
    <location>
        <begin position="385"/>
        <end position="404"/>
    </location>
</feature>
<gene>
    <name evidence="3" type="ORF">HMPREF0202_02531</name>
</gene>
<dbReference type="HOGENOM" id="CLU_026981_0_0_0"/>
<dbReference type="eggNOG" id="COG2199">
    <property type="taxonomic scope" value="Bacteria"/>
</dbReference>
<dbReference type="GO" id="GO:0043709">
    <property type="term" value="P:cell adhesion involved in single-species biofilm formation"/>
    <property type="evidence" value="ECO:0007669"/>
    <property type="project" value="TreeGrafter"/>
</dbReference>
<dbReference type="PANTHER" id="PTHR45138:SF9">
    <property type="entry name" value="DIGUANYLATE CYCLASE DGCM-RELATED"/>
    <property type="match status" value="1"/>
</dbReference>
<dbReference type="Pfam" id="PF00990">
    <property type="entry name" value="GGDEF"/>
    <property type="match status" value="1"/>
</dbReference>
<sequence length="569" mass="65786">MKIKSYNIFAALSVVLVVISLIFYLVIKNNRLKEEESSFLKRITVSNSSIDFDKLIPLEKEVWDKFQKIPKNQYSSKYEEIAENNRVLLNLRSRQNIGAYILKKVLNSGELSPKARLFTLNKLRVLDATSGNIVNSIKLTMEYLNLAEELNSEHDIIRAKISLSSIFNSLGGHETSIKILQDIDIENKDFPNVSRTAISIYLYLGENFGFLNNTTEGFKYLNKITPLLKDQPESYQKNVLILKNLLEARLYLISNNKEAALNCLNIANPLLDNLDKAFFTDLENLRLVTLESYYLKYEPEKFSPTNLKNFIETSDFYGDITFLKIAFKLLFQHYYETNNFKDYSDLAKDYDEYLERVSVANNKVFSLYLIENIEHERFARENEKLYKNIAFLIISMVLILGVAYKRILYLDKKAKIDALTTIGNRLAFKEDINSLKSSNEYSMLLFDIDNFKKINDTYGHEFGDEVLSTIGKILKTIENKEISIYRVGGEEFAILFAHFNESFAMESCEYIRKSVENIHWKYPITVTISGGFSKATENTYAECDKRLYKAKGSGKNMIIYQDINEGDVK</sequence>
<dbReference type="RefSeq" id="WP_023052060.1">
    <property type="nucleotide sequence ID" value="NZ_CP173065.2"/>
</dbReference>
<dbReference type="InterPro" id="IPR000160">
    <property type="entry name" value="GGDEF_dom"/>
</dbReference>
<keyword evidence="1" id="KW-0812">Transmembrane</keyword>
<dbReference type="SMART" id="SM00267">
    <property type="entry name" value="GGDEF"/>
    <property type="match status" value="1"/>
</dbReference>
<keyword evidence="4" id="KW-1185">Reference proteome</keyword>
<organism evidence="3 4">
    <name type="scientific">Cetobacterium somerae ATCC BAA-474</name>
    <dbReference type="NCBI Taxonomy" id="1319815"/>
    <lineage>
        <taxon>Bacteria</taxon>
        <taxon>Fusobacteriati</taxon>
        <taxon>Fusobacteriota</taxon>
        <taxon>Fusobacteriia</taxon>
        <taxon>Fusobacteriales</taxon>
        <taxon>Fusobacteriaceae</taxon>
        <taxon>Cetobacterium</taxon>
    </lineage>
</organism>
<dbReference type="CDD" id="cd01949">
    <property type="entry name" value="GGDEF"/>
    <property type="match status" value="1"/>
</dbReference>
<dbReference type="EMBL" id="AXZF01000134">
    <property type="protein sequence ID" value="ERT66832.1"/>
    <property type="molecule type" value="Genomic_DNA"/>
</dbReference>
<dbReference type="Gene3D" id="3.30.70.270">
    <property type="match status" value="1"/>
</dbReference>
<evidence type="ECO:0000313" key="4">
    <source>
        <dbReference type="Proteomes" id="UP000017081"/>
    </source>
</evidence>
<feature type="transmembrane region" description="Helical" evidence="1">
    <location>
        <begin position="6"/>
        <end position="27"/>
    </location>
</feature>
<protein>
    <submittedName>
        <fullName evidence="3">Diguanylate cyclase domain protein</fullName>
    </submittedName>
</protein>
<feature type="domain" description="GGDEF" evidence="2">
    <location>
        <begin position="439"/>
        <end position="563"/>
    </location>
</feature>
<dbReference type="GO" id="GO:1902201">
    <property type="term" value="P:negative regulation of bacterial-type flagellum-dependent cell motility"/>
    <property type="evidence" value="ECO:0007669"/>
    <property type="project" value="TreeGrafter"/>
</dbReference>
<dbReference type="InterPro" id="IPR043128">
    <property type="entry name" value="Rev_trsase/Diguanyl_cyclase"/>
</dbReference>
<evidence type="ECO:0000256" key="1">
    <source>
        <dbReference type="SAM" id="Phobius"/>
    </source>
</evidence>
<dbReference type="STRING" id="1319815.HMPREF0202_02531"/>
<dbReference type="GO" id="GO:0052621">
    <property type="term" value="F:diguanylate cyclase activity"/>
    <property type="evidence" value="ECO:0007669"/>
    <property type="project" value="TreeGrafter"/>
</dbReference>
<evidence type="ECO:0000259" key="2">
    <source>
        <dbReference type="PROSITE" id="PS50887"/>
    </source>
</evidence>
<dbReference type="PANTHER" id="PTHR45138">
    <property type="entry name" value="REGULATORY COMPONENTS OF SENSORY TRANSDUCTION SYSTEM"/>
    <property type="match status" value="1"/>
</dbReference>
<dbReference type="AlphaFoldDB" id="U7V544"/>
<keyword evidence="1" id="KW-0472">Membrane</keyword>
<dbReference type="PROSITE" id="PS50887">
    <property type="entry name" value="GGDEF"/>
    <property type="match status" value="1"/>
</dbReference>
<dbReference type="GO" id="GO:0005886">
    <property type="term" value="C:plasma membrane"/>
    <property type="evidence" value="ECO:0007669"/>
    <property type="project" value="TreeGrafter"/>
</dbReference>
<dbReference type="InterPro" id="IPR029787">
    <property type="entry name" value="Nucleotide_cyclase"/>
</dbReference>